<keyword evidence="5" id="KW-1185">Reference proteome</keyword>
<feature type="compositionally biased region" description="Basic and acidic residues" evidence="3">
    <location>
        <begin position="551"/>
        <end position="571"/>
    </location>
</feature>
<keyword evidence="2" id="KW-0067">ATP-binding</keyword>
<dbReference type="Gene3D" id="3.90.640.10">
    <property type="entry name" value="Actin, Chain A, domain 4"/>
    <property type="match status" value="1"/>
</dbReference>
<dbReference type="PANTHER" id="PTHR45639">
    <property type="entry name" value="HSC70CB, ISOFORM G-RELATED"/>
    <property type="match status" value="1"/>
</dbReference>
<dbReference type="PRINTS" id="PR00301">
    <property type="entry name" value="HEATSHOCK70"/>
</dbReference>
<feature type="region of interest" description="Disordered" evidence="3">
    <location>
        <begin position="436"/>
        <end position="460"/>
    </location>
</feature>
<dbReference type="Pfam" id="PF00012">
    <property type="entry name" value="HSP70"/>
    <property type="match status" value="1"/>
</dbReference>
<accession>A0A1E7FDF7</accession>
<dbReference type="Gene3D" id="3.30.30.30">
    <property type="match status" value="1"/>
</dbReference>
<dbReference type="AlphaFoldDB" id="A0A1E7FDF7"/>
<dbReference type="SUPFAM" id="SSF100934">
    <property type="entry name" value="Heat shock protein 70kD (HSP70), C-terminal subdomain"/>
    <property type="match status" value="2"/>
</dbReference>
<evidence type="ECO:0000256" key="2">
    <source>
        <dbReference type="ARBA" id="ARBA00022840"/>
    </source>
</evidence>
<feature type="compositionally biased region" description="Acidic residues" evidence="3">
    <location>
        <begin position="441"/>
        <end position="453"/>
    </location>
</feature>
<protein>
    <submittedName>
        <fullName evidence="4">Heat shock protein 70</fullName>
    </submittedName>
</protein>
<gene>
    <name evidence="4" type="ORF">FRACYDRAFT_169274</name>
</gene>
<dbReference type="FunFam" id="1.20.1270.10:FF:000002">
    <property type="entry name" value="Heat shock 70 kDa protein 4"/>
    <property type="match status" value="1"/>
</dbReference>
<dbReference type="Proteomes" id="UP000095751">
    <property type="component" value="Unassembled WGS sequence"/>
</dbReference>
<dbReference type="GO" id="GO:0140662">
    <property type="term" value="F:ATP-dependent protein folding chaperone"/>
    <property type="evidence" value="ECO:0007669"/>
    <property type="project" value="InterPro"/>
</dbReference>
<dbReference type="Gene3D" id="3.30.420.40">
    <property type="match status" value="2"/>
</dbReference>
<organism evidence="4 5">
    <name type="scientific">Fragilariopsis cylindrus CCMP1102</name>
    <dbReference type="NCBI Taxonomy" id="635003"/>
    <lineage>
        <taxon>Eukaryota</taxon>
        <taxon>Sar</taxon>
        <taxon>Stramenopiles</taxon>
        <taxon>Ochrophyta</taxon>
        <taxon>Bacillariophyta</taxon>
        <taxon>Bacillariophyceae</taxon>
        <taxon>Bacillariophycidae</taxon>
        <taxon>Bacillariales</taxon>
        <taxon>Bacillariaceae</taxon>
        <taxon>Fragilariopsis</taxon>
    </lineage>
</organism>
<dbReference type="GO" id="GO:0005829">
    <property type="term" value="C:cytosol"/>
    <property type="evidence" value="ECO:0007669"/>
    <property type="project" value="TreeGrafter"/>
</dbReference>
<evidence type="ECO:0000256" key="3">
    <source>
        <dbReference type="SAM" id="MobiDB-lite"/>
    </source>
</evidence>
<dbReference type="EMBL" id="KV784358">
    <property type="protein sequence ID" value="OEU16187.1"/>
    <property type="molecule type" value="Genomic_DNA"/>
</dbReference>
<dbReference type="InterPro" id="IPR043129">
    <property type="entry name" value="ATPase_NBD"/>
</dbReference>
<dbReference type="InterPro" id="IPR013126">
    <property type="entry name" value="Hsp_70_fam"/>
</dbReference>
<feature type="compositionally biased region" description="Basic and acidic residues" evidence="3">
    <location>
        <begin position="822"/>
        <end position="836"/>
    </location>
</feature>
<dbReference type="SUPFAM" id="SSF53067">
    <property type="entry name" value="Actin-like ATPase domain"/>
    <property type="match status" value="2"/>
</dbReference>
<dbReference type="InterPro" id="IPR029047">
    <property type="entry name" value="HSP70_peptide-bd_sf"/>
</dbReference>
<dbReference type="FunCoup" id="A0A1E7FDF7">
    <property type="interactions" value="103"/>
</dbReference>
<dbReference type="InParanoid" id="A0A1E7FDF7"/>
<dbReference type="PANTHER" id="PTHR45639:SF4">
    <property type="entry name" value="HSC70CB, ISOFORM G"/>
    <property type="match status" value="1"/>
</dbReference>
<feature type="region of interest" description="Disordered" evidence="3">
    <location>
        <begin position="546"/>
        <end position="573"/>
    </location>
</feature>
<feature type="compositionally biased region" description="Basic and acidic residues" evidence="3">
    <location>
        <begin position="790"/>
        <end position="801"/>
    </location>
</feature>
<dbReference type="KEGG" id="fcy:FRACYDRAFT_169274"/>
<evidence type="ECO:0000313" key="5">
    <source>
        <dbReference type="Proteomes" id="UP000095751"/>
    </source>
</evidence>
<dbReference type="GO" id="GO:0005634">
    <property type="term" value="C:nucleus"/>
    <property type="evidence" value="ECO:0007669"/>
    <property type="project" value="TreeGrafter"/>
</dbReference>
<keyword evidence="4" id="KW-0346">Stress response</keyword>
<dbReference type="Gene3D" id="2.60.34.10">
    <property type="entry name" value="Substrate Binding Domain Of DNAk, Chain A, domain 1"/>
    <property type="match status" value="1"/>
</dbReference>
<sequence>MSSVVGLDLGLHNCVIAAAGRGGVDVILNGNSNRLNPAMVNFDESRKMGEQVSGSMPISKFKTTVKYMKRLVGLAFDDPRAQKEMKRVPFECFPIAHTTGGPSSIAVKVSGNDGEDRLIPIEQVLGMVIHHMGMIVANNAAAKSTSNTKDAGDLFPQDWVIAIPPYYTDGQRRAVLNGCKIVGIGGVQRLMHENTATALAYGIFKDIRKEFTKENPTNIMFIDIGASAYTVTIATFEPGKLTIKSVNCEEELGGRDFDDVIANWVAEKFVEKYGKKLSGRPQDKPKVMLKILAAAEKAKKTLSPKGVIEASINLECLMDDLDFNIMLKADEYKKMCAPLIAKLEGPVKKTLAEAKFTCVDIDSVEIVGGSTRIGFLKERLSEILKTPTMSTTMNADEAVSRGAALQSAILSPRFKVLPYEIVEYLPLPVKISWDEQKGDSGEEGVEVEGDADGADMPTNSVTMFSRGLNYPIVRRVTLRRKGEFNVESSYDASASECGLDPNAAQEVTNWTIKAPAGEEKKVRVNVKCDIHGIITMSSAQMVEEIEEEVTEENKGEEAKAEGDEKAPEEKKKKVKRTNLEYTESKPLNWSDVEINKFNEVEIAMRNQDRVVQETSDMRNELESYIYGMRDKITSDSQLGPYSTQAEKDAFSKLNEDTENWLYEDGFDATKSVYGAKLDDLKKHGGPVEKRAAEAAARPTSIAALKNSIEKYKKWLADAQGNEDFSYITDVEFNTCHSKCDEVSSWIYDMLDKQGSLSLNVDPVFTAADVNAKNKELTNICSPTVHKPKPKPKEVPKEEPKAAEPAPMETEEKNDAMETETAEGEKKEESKMEVDEA</sequence>
<reference evidence="4 5" key="1">
    <citation type="submission" date="2016-09" db="EMBL/GenBank/DDBJ databases">
        <title>Extensive genetic diversity and differential bi-allelic expression allows diatom success in the polar Southern Ocean.</title>
        <authorList>
            <consortium name="DOE Joint Genome Institute"/>
            <person name="Mock T."/>
            <person name="Otillar R.P."/>
            <person name="Strauss J."/>
            <person name="Dupont C."/>
            <person name="Frickenhaus S."/>
            <person name="Maumus F."/>
            <person name="Mcmullan M."/>
            <person name="Sanges R."/>
            <person name="Schmutz J."/>
            <person name="Toseland A."/>
            <person name="Valas R."/>
            <person name="Veluchamy A."/>
            <person name="Ward B.J."/>
            <person name="Allen A."/>
            <person name="Barry K."/>
            <person name="Falciatore A."/>
            <person name="Ferrante M."/>
            <person name="Fortunato A.E."/>
            <person name="Gloeckner G."/>
            <person name="Gruber A."/>
            <person name="Hipkin R."/>
            <person name="Janech M."/>
            <person name="Kroth P."/>
            <person name="Leese F."/>
            <person name="Lindquist E."/>
            <person name="Lyon B.R."/>
            <person name="Martin J."/>
            <person name="Mayer C."/>
            <person name="Parker M."/>
            <person name="Quesneville H."/>
            <person name="Raymond J."/>
            <person name="Uhlig C."/>
            <person name="Valentin K.U."/>
            <person name="Worden A.Z."/>
            <person name="Armbrust E.V."/>
            <person name="Bowler C."/>
            <person name="Green B."/>
            <person name="Moulton V."/>
            <person name="Van Oosterhout C."/>
            <person name="Grigoriev I."/>
        </authorList>
    </citation>
    <scope>NUCLEOTIDE SEQUENCE [LARGE SCALE GENOMIC DNA]</scope>
    <source>
        <strain evidence="4 5">CCMP1102</strain>
    </source>
</reference>
<evidence type="ECO:0000313" key="4">
    <source>
        <dbReference type="EMBL" id="OEU16187.1"/>
    </source>
</evidence>
<name>A0A1E7FDF7_9STRA</name>
<dbReference type="FunFam" id="3.90.640.10:FF:000004">
    <property type="entry name" value="Heat shock 70 kDa protein 4"/>
    <property type="match status" value="1"/>
</dbReference>
<dbReference type="InterPro" id="IPR029048">
    <property type="entry name" value="HSP70_C_sf"/>
</dbReference>
<feature type="region of interest" description="Disordered" evidence="3">
    <location>
        <begin position="780"/>
        <end position="836"/>
    </location>
</feature>
<dbReference type="Gene3D" id="1.20.1270.10">
    <property type="match status" value="1"/>
</dbReference>
<evidence type="ECO:0000256" key="1">
    <source>
        <dbReference type="ARBA" id="ARBA00022741"/>
    </source>
</evidence>
<keyword evidence="1" id="KW-0547">Nucleotide-binding</keyword>
<dbReference type="OrthoDB" id="434160at2759"/>
<dbReference type="GO" id="GO:0005524">
    <property type="term" value="F:ATP binding"/>
    <property type="evidence" value="ECO:0007669"/>
    <property type="project" value="UniProtKB-KW"/>
</dbReference>
<proteinExistence type="predicted"/>